<evidence type="ECO:0000313" key="1">
    <source>
        <dbReference type="EMBL" id="QIK52179.1"/>
    </source>
</evidence>
<dbReference type="GeneID" id="94553440"/>
<reference evidence="1 2" key="1">
    <citation type="journal article" date="2017" name="Int. J. Syst. Evol. Microbiol.">
        <title>Jeotgalibaca porci sp. nov. and Jeotgalibaca arthritidis sp. nov., isolated from pigs, and emended description of the genus Jeotgalibaca.</title>
        <authorList>
            <person name="Zamora L."/>
            <person name="Perez-Sancho M."/>
            <person name="Dominguez L."/>
            <person name="Fernandez-Garayzabal J.F."/>
            <person name="Vela A.I."/>
        </authorList>
    </citation>
    <scope>NUCLEOTIDE SEQUENCE [LARGE SCALE GENOMIC DNA]</scope>
    <source>
        <strain evidence="1 2">CCUG 69148</strain>
    </source>
</reference>
<proteinExistence type="predicted"/>
<name>A0A6G7WIY3_9LACT</name>
<gene>
    <name evidence="1" type="ORF">G7058_09105</name>
</gene>
<organism evidence="1 2">
    <name type="scientific">Jeotgalibaca porci</name>
    <dbReference type="NCBI Taxonomy" id="1868793"/>
    <lineage>
        <taxon>Bacteria</taxon>
        <taxon>Bacillati</taxon>
        <taxon>Bacillota</taxon>
        <taxon>Bacilli</taxon>
        <taxon>Lactobacillales</taxon>
        <taxon>Carnobacteriaceae</taxon>
        <taxon>Jeotgalibaca</taxon>
    </lineage>
</organism>
<protein>
    <submittedName>
        <fullName evidence="1">Cobalamin-binding protein</fullName>
    </submittedName>
</protein>
<dbReference type="SUPFAM" id="SSF51703">
    <property type="entry name" value="Cobalamin (vitamin B12)-dependent enzymes"/>
    <property type="match status" value="1"/>
</dbReference>
<dbReference type="Gene3D" id="3.20.20.240">
    <property type="entry name" value="Methylmalonyl-CoA mutase"/>
    <property type="match status" value="1"/>
</dbReference>
<dbReference type="GO" id="GO:0003824">
    <property type="term" value="F:catalytic activity"/>
    <property type="evidence" value="ECO:0007669"/>
    <property type="project" value="InterPro"/>
</dbReference>
<dbReference type="InterPro" id="IPR016176">
    <property type="entry name" value="Cbl-dep_enz_cat"/>
</dbReference>
<dbReference type="KEGG" id="jpo:G7058_09105"/>
<dbReference type="GO" id="GO:0031419">
    <property type="term" value="F:cobalamin binding"/>
    <property type="evidence" value="ECO:0007669"/>
    <property type="project" value="InterPro"/>
</dbReference>
<dbReference type="EMBL" id="CP049889">
    <property type="protein sequence ID" value="QIK52179.1"/>
    <property type="molecule type" value="Genomic_DNA"/>
</dbReference>
<evidence type="ECO:0000313" key="2">
    <source>
        <dbReference type="Proteomes" id="UP000501830"/>
    </source>
</evidence>
<dbReference type="RefSeq" id="WP_166063243.1">
    <property type="nucleotide sequence ID" value="NZ_CP049889.1"/>
</dbReference>
<dbReference type="AlphaFoldDB" id="A0A6G7WIY3"/>
<dbReference type="Proteomes" id="UP000501830">
    <property type="component" value="Chromosome"/>
</dbReference>
<keyword evidence="2" id="KW-1185">Reference proteome</keyword>
<accession>A0A6G7WIY3</accession>
<sequence length="635" mass="71571">MSVKDNEIFAYLKPSLDAHTLGVNAAAELLRSCGYQVITGDVAIANILNDIRYPTNQEKLIAWLRQNKITHIGLSYRLDEAVAVDMVGYVLYALRENQMLASQGGPINGVSFAGLPKACKQINEQFNDFVLTFQGSESPQETLNRYGVPEERIPEEMKEGSKYDEILLNFGAELIREKAYLDMKPISRASYPDKGTNKDTLIKRINATMTDNYAPLLRAHVGPFSSDATREENVREFQDWCKYLSDTGYLDIVSIGSSQLSQSNFGEDWGDKPNGGGVPVNTPEEFEQIAAAASPMLVRTYSGTKRIPEMAQIYEEHLNTAWHALSLWWFNKMDGRGPYDVYTNLVEHVKTMKYIAKTNKPFEPNTPHHFGFRGADDTTYVLSAYLAAKLAKKVGIQTFVLQIMLNTPRYTWGVQDLAKARAALKLVRSLEDENFRVILQPRAGLDYFSPDLDQARVQLAAVSALIDDIEPLNEQSPPVLHVVSYSEADHLATPPVINESVQITQTAIQEYRRQRRAGLVPDMSKNEDVLSRTEILLKRVNKIVAAIEAHVTDPYSPEGFYTIFAAGFMPTPYIWAEKGEFEYATKWRTKPYQGGVWAVDENGEILTAEQVVEAAIRHIPEVEYRLKQQRNGMEF</sequence>